<gene>
    <name evidence="4" type="ORF">VHEMI02864</name>
</gene>
<dbReference type="InterPro" id="IPR050491">
    <property type="entry name" value="AmpC-like"/>
</dbReference>
<proteinExistence type="inferred from homology"/>
<evidence type="ECO:0000256" key="1">
    <source>
        <dbReference type="ARBA" id="ARBA00038215"/>
    </source>
</evidence>
<organism evidence="4 5">
    <name type="scientific">[Torrubiella] hemipterigena</name>
    <dbReference type="NCBI Taxonomy" id="1531966"/>
    <lineage>
        <taxon>Eukaryota</taxon>
        <taxon>Fungi</taxon>
        <taxon>Dikarya</taxon>
        <taxon>Ascomycota</taxon>
        <taxon>Pezizomycotina</taxon>
        <taxon>Sordariomycetes</taxon>
        <taxon>Hypocreomycetidae</taxon>
        <taxon>Hypocreales</taxon>
        <taxon>Clavicipitaceae</taxon>
        <taxon>Clavicipitaceae incertae sedis</taxon>
        <taxon>'Torrubiella' clade</taxon>
    </lineage>
</organism>
<dbReference type="STRING" id="1531966.A0A0A1T958"/>
<dbReference type="Gene3D" id="3.40.710.10">
    <property type="entry name" value="DD-peptidase/beta-lactamase superfamily"/>
    <property type="match status" value="1"/>
</dbReference>
<dbReference type="PANTHER" id="PTHR46825:SF9">
    <property type="entry name" value="BETA-LACTAMASE-RELATED DOMAIN-CONTAINING PROTEIN"/>
    <property type="match status" value="1"/>
</dbReference>
<feature type="region of interest" description="Disordered" evidence="2">
    <location>
        <begin position="1"/>
        <end position="23"/>
    </location>
</feature>
<dbReference type="Proteomes" id="UP000039046">
    <property type="component" value="Unassembled WGS sequence"/>
</dbReference>
<evidence type="ECO:0000259" key="3">
    <source>
        <dbReference type="Pfam" id="PF00144"/>
    </source>
</evidence>
<sequence length="531" mass="59346">MSQDATPSPQVVPTQADSKNPFDDDDFKALVEKAMKDWNIPGLAISVVDGDNVYAQGYGYASLPDKKPFTPETLAGWGSTTKAQVMAVLSQMIDSGKYPQLAKGWRTPISSIIREDFVLQDDWVTLNATLEDAACHRTGMASHDYASFPLEIDGKPATVRGYVRNLRNLPMTDLLPRTQGHYCNPMYFTLGYVIEVLTEKPLGQVLKEMLWAPLGMDNTYSSNKDANESAHEHAKSYMWNLEKGEFEEKPLVEIGHAGGAGFVISNVLDYAKWVKCLLNEAEPLSKAVHSDIKRSRIIYNPTRSSLAGPVHYGLGWLDTDIHGGVTQYTHSGSTQTFSSNMFWMPSMKYGLSMVHNGFMDGGSIHGILMRRLVEDKLNIPLEKRLDHYARHLENRAEAYSQPQQIEETLFGKDSKDIVPSRCPIESLAGKYHNAGYGPIELVVKDHPKDASKKILWADRANSIFPGQFILHHKSSDFWVMNWTPLGSYPPDGVEVWKAQFRFGLDGSATEFGVQMNNRGESEGEVVFKKTK</sequence>
<protein>
    <recommendedName>
        <fullName evidence="3">Beta-lactamase-related domain-containing protein</fullName>
    </recommendedName>
</protein>
<keyword evidence="5" id="KW-1185">Reference proteome</keyword>
<dbReference type="EMBL" id="CDHN01000001">
    <property type="protein sequence ID" value="CEJ82817.1"/>
    <property type="molecule type" value="Genomic_DNA"/>
</dbReference>
<evidence type="ECO:0000313" key="4">
    <source>
        <dbReference type="EMBL" id="CEJ82817.1"/>
    </source>
</evidence>
<dbReference type="HOGENOM" id="CLU_020027_14_1_1"/>
<accession>A0A0A1T958</accession>
<dbReference type="AlphaFoldDB" id="A0A0A1T958"/>
<dbReference type="InterPro" id="IPR001466">
    <property type="entry name" value="Beta-lactam-related"/>
</dbReference>
<dbReference type="Pfam" id="PF00144">
    <property type="entry name" value="Beta-lactamase"/>
    <property type="match status" value="1"/>
</dbReference>
<comment type="similarity">
    <text evidence="1">Belongs to the peptidase S12 family.</text>
</comment>
<dbReference type="SUPFAM" id="SSF56601">
    <property type="entry name" value="beta-lactamase/transpeptidase-like"/>
    <property type="match status" value="1"/>
</dbReference>
<dbReference type="PANTHER" id="PTHR46825">
    <property type="entry name" value="D-ALANYL-D-ALANINE-CARBOXYPEPTIDASE/ENDOPEPTIDASE AMPH"/>
    <property type="match status" value="1"/>
</dbReference>
<dbReference type="OrthoDB" id="5946976at2759"/>
<feature type="domain" description="Beta-lactamase-related" evidence="3">
    <location>
        <begin position="27"/>
        <end position="358"/>
    </location>
</feature>
<dbReference type="InterPro" id="IPR012338">
    <property type="entry name" value="Beta-lactam/transpept-like"/>
</dbReference>
<evidence type="ECO:0000256" key="2">
    <source>
        <dbReference type="SAM" id="MobiDB-lite"/>
    </source>
</evidence>
<name>A0A0A1T958_9HYPO</name>
<reference evidence="4 5" key="1">
    <citation type="journal article" date="2015" name="Genome Announc.">
        <title>Draft Genome Sequence and Gene Annotation of the Entomopathogenic Fungus Verticillium hemipterigenum.</title>
        <authorList>
            <person name="Horn F."/>
            <person name="Habel A."/>
            <person name="Scharf D.H."/>
            <person name="Dworschak J."/>
            <person name="Brakhage A.A."/>
            <person name="Guthke R."/>
            <person name="Hertweck C."/>
            <person name="Linde J."/>
        </authorList>
    </citation>
    <scope>NUCLEOTIDE SEQUENCE [LARGE SCALE GENOMIC DNA]</scope>
</reference>
<feature type="compositionally biased region" description="Polar residues" evidence="2">
    <location>
        <begin position="1"/>
        <end position="18"/>
    </location>
</feature>
<evidence type="ECO:0000313" key="5">
    <source>
        <dbReference type="Proteomes" id="UP000039046"/>
    </source>
</evidence>